<keyword evidence="3" id="KW-1185">Reference proteome</keyword>
<keyword evidence="1" id="KW-0732">Signal</keyword>
<dbReference type="Proteomes" id="UP000009131">
    <property type="component" value="Unassembled WGS sequence"/>
</dbReference>
<organism evidence="2 3">
    <name type="scientific">Mixia osmundae (strain CBS 9802 / IAM 14324 / JCM 22182 / KY 12970)</name>
    <dbReference type="NCBI Taxonomy" id="764103"/>
    <lineage>
        <taxon>Eukaryota</taxon>
        <taxon>Fungi</taxon>
        <taxon>Dikarya</taxon>
        <taxon>Basidiomycota</taxon>
        <taxon>Pucciniomycotina</taxon>
        <taxon>Mixiomycetes</taxon>
        <taxon>Mixiales</taxon>
        <taxon>Mixiaceae</taxon>
        <taxon>Mixia</taxon>
    </lineage>
</organism>
<feature type="signal peptide" evidence="1">
    <location>
        <begin position="1"/>
        <end position="19"/>
    </location>
</feature>
<reference evidence="2 3" key="2">
    <citation type="journal article" date="2012" name="Open Biol.">
        <title>Characteristics of nucleosomes and linker DNA regions on the genome of the basidiomycete Mixia osmundae revealed by mono- and dinucleosome mapping.</title>
        <authorList>
            <person name="Nishida H."/>
            <person name="Kondo S."/>
            <person name="Matsumoto T."/>
            <person name="Suzuki Y."/>
            <person name="Yoshikawa H."/>
            <person name="Taylor T.D."/>
            <person name="Sugiyama J."/>
        </authorList>
    </citation>
    <scope>NUCLEOTIDE SEQUENCE [LARGE SCALE GENOMIC DNA]</scope>
    <source>
        <strain evidence="3">CBS 9802 / IAM 14324 / JCM 22182 / KY 12970</strain>
    </source>
</reference>
<evidence type="ECO:0000313" key="2">
    <source>
        <dbReference type="EMBL" id="GAA98409.1"/>
    </source>
</evidence>
<dbReference type="RefSeq" id="XP_014568988.1">
    <property type="nucleotide sequence ID" value="XM_014713502.1"/>
</dbReference>
<protein>
    <submittedName>
        <fullName evidence="2">Uncharacterized protein</fullName>
    </submittedName>
</protein>
<sequence length="165" mass="18705">MRLLSSLAALAQTSGIIAAALAGSSYQQRDRLIKRTPAQTHYGAYNWCSVRLQWHEKSDSLAFQFGLIYDVQLQRYTQVNGEFEHTDVFFGHGEAQFRFVSPIGQEPLYDISFQVRWTPDGNIFSFCDTSARIDGKETLIFFHPSLYEMTCSSVEGQRVPIPKGP</sequence>
<evidence type="ECO:0000313" key="3">
    <source>
        <dbReference type="Proteomes" id="UP000009131"/>
    </source>
</evidence>
<dbReference type="EMBL" id="BABT02000152">
    <property type="protein sequence ID" value="GAA98409.1"/>
    <property type="molecule type" value="Genomic_DNA"/>
</dbReference>
<proteinExistence type="predicted"/>
<dbReference type="InParanoid" id="G7E6E9"/>
<dbReference type="HOGENOM" id="CLU_1611188_0_0_1"/>
<comment type="caution">
    <text evidence="2">The sequence shown here is derived from an EMBL/GenBank/DDBJ whole genome shotgun (WGS) entry which is preliminary data.</text>
</comment>
<feature type="chain" id="PRO_5009955843" evidence="1">
    <location>
        <begin position="20"/>
        <end position="165"/>
    </location>
</feature>
<name>G7E6E9_MIXOS</name>
<gene>
    <name evidence="2" type="primary">Mo05095</name>
    <name evidence="2" type="ORF">E5Q_05095</name>
</gene>
<dbReference type="AlphaFoldDB" id="G7E6E9"/>
<accession>G7E6E9</accession>
<reference evidence="2 3" key="1">
    <citation type="journal article" date="2011" name="J. Gen. Appl. Microbiol.">
        <title>Draft genome sequencing of the enigmatic basidiomycete Mixia osmundae.</title>
        <authorList>
            <person name="Nishida H."/>
            <person name="Nagatsuka Y."/>
            <person name="Sugiyama J."/>
        </authorList>
    </citation>
    <scope>NUCLEOTIDE SEQUENCE [LARGE SCALE GENOMIC DNA]</scope>
    <source>
        <strain evidence="3">CBS 9802 / IAM 14324 / JCM 22182 / KY 12970</strain>
    </source>
</reference>
<evidence type="ECO:0000256" key="1">
    <source>
        <dbReference type="SAM" id="SignalP"/>
    </source>
</evidence>